<keyword evidence="3 5" id="KW-0456">Lyase</keyword>
<dbReference type="InterPro" id="IPR007247">
    <property type="entry name" value="Ureidogly_lyase"/>
</dbReference>
<sequence length="169" mass="18661">MTLNIEPLTAESFAPFGEVIQTESAHSFLINNGTTERFHALAAVELLEENSDVTRENHCRAIISIFRAEARHFPFSVSMLEKHPLGSQAFIPLSGEPYLVVVATGMDSPGQLRAFIATATQGVNYRAGVWHHPLLALHKTCDFLVVDRQGSGVNCIEDDLDPPYLLIYP</sequence>
<keyword evidence="6" id="KW-1185">Reference proteome</keyword>
<evidence type="ECO:0000256" key="1">
    <source>
        <dbReference type="ARBA" id="ARBA00011738"/>
    </source>
</evidence>
<dbReference type="NCBIfam" id="NF009932">
    <property type="entry name" value="PRK13395.1"/>
    <property type="match status" value="1"/>
</dbReference>
<dbReference type="KEGG" id="mbah:HYN46_12015"/>
<dbReference type="SUPFAM" id="SSF51182">
    <property type="entry name" value="RmlC-like cupins"/>
    <property type="match status" value="1"/>
</dbReference>
<organism evidence="5 6">
    <name type="scientific">Aquirhabdus parva</name>
    <dbReference type="NCBI Taxonomy" id="2283318"/>
    <lineage>
        <taxon>Bacteria</taxon>
        <taxon>Pseudomonadati</taxon>
        <taxon>Pseudomonadota</taxon>
        <taxon>Gammaproteobacteria</taxon>
        <taxon>Moraxellales</taxon>
        <taxon>Moraxellaceae</taxon>
        <taxon>Aquirhabdus</taxon>
    </lineage>
</organism>
<dbReference type="EMBL" id="CP031222">
    <property type="protein sequence ID" value="AXI04674.1"/>
    <property type="molecule type" value="Genomic_DNA"/>
</dbReference>
<dbReference type="GO" id="GO:0000256">
    <property type="term" value="P:allantoin catabolic process"/>
    <property type="evidence" value="ECO:0007669"/>
    <property type="project" value="InterPro"/>
</dbReference>
<evidence type="ECO:0000313" key="5">
    <source>
        <dbReference type="EMBL" id="AXI04674.1"/>
    </source>
</evidence>
<dbReference type="OrthoDB" id="9804602at2"/>
<evidence type="ECO:0000313" key="6">
    <source>
        <dbReference type="Proteomes" id="UP000253940"/>
    </source>
</evidence>
<protein>
    <submittedName>
        <fullName evidence="5">Ureidoglycolate lyase</fullName>
        <ecNumber evidence="5">4.3.2.3</ecNumber>
    </submittedName>
</protein>
<evidence type="ECO:0000256" key="2">
    <source>
        <dbReference type="ARBA" id="ARBA00022631"/>
    </source>
</evidence>
<gene>
    <name evidence="5" type="ORF">HYN46_12015</name>
</gene>
<evidence type="ECO:0000256" key="4">
    <source>
        <dbReference type="ARBA" id="ARBA00047684"/>
    </source>
</evidence>
<dbReference type="Pfam" id="PF04115">
    <property type="entry name" value="Ureidogly_lyase"/>
    <property type="match status" value="1"/>
</dbReference>
<dbReference type="GO" id="GO:0006144">
    <property type="term" value="P:purine nucleobase metabolic process"/>
    <property type="evidence" value="ECO:0007669"/>
    <property type="project" value="UniProtKB-KW"/>
</dbReference>
<accession>A0A345PBL5</accession>
<proteinExistence type="predicted"/>
<dbReference type="Gene3D" id="2.60.120.480">
    <property type="entry name" value="Ureidoglycolate hydrolase"/>
    <property type="match status" value="1"/>
</dbReference>
<dbReference type="CDD" id="cd20298">
    <property type="entry name" value="cupin_UAH"/>
    <property type="match status" value="1"/>
</dbReference>
<evidence type="ECO:0000256" key="3">
    <source>
        <dbReference type="ARBA" id="ARBA00023239"/>
    </source>
</evidence>
<dbReference type="InterPro" id="IPR011051">
    <property type="entry name" value="RmlC_Cupin_sf"/>
</dbReference>
<comment type="subunit">
    <text evidence="1">Homodimer.</text>
</comment>
<dbReference type="Proteomes" id="UP000253940">
    <property type="component" value="Chromosome"/>
</dbReference>
<reference evidence="5 6" key="1">
    <citation type="submission" date="2018-07" db="EMBL/GenBank/DDBJ databases">
        <title>Genome sequencing of Moraxellaceae gen. HYN0046.</title>
        <authorList>
            <person name="Kim M."/>
            <person name="Yi H."/>
        </authorList>
    </citation>
    <scope>NUCLEOTIDE SEQUENCE [LARGE SCALE GENOMIC DNA]</scope>
    <source>
        <strain evidence="5 6">HYN0046</strain>
    </source>
</reference>
<dbReference type="AlphaFoldDB" id="A0A345PBL5"/>
<dbReference type="EC" id="4.3.2.3" evidence="5"/>
<comment type="catalytic activity">
    <reaction evidence="4">
        <text>(S)-ureidoglycolate = urea + glyoxylate</text>
        <dbReference type="Rhea" id="RHEA:11304"/>
        <dbReference type="ChEBI" id="CHEBI:16199"/>
        <dbReference type="ChEBI" id="CHEBI:36655"/>
        <dbReference type="ChEBI" id="CHEBI:57296"/>
        <dbReference type="EC" id="4.3.2.3"/>
    </reaction>
</comment>
<dbReference type="PANTHER" id="PTHR21221:SF1">
    <property type="entry name" value="UREIDOGLYCOLATE LYASE"/>
    <property type="match status" value="1"/>
</dbReference>
<dbReference type="InterPro" id="IPR024060">
    <property type="entry name" value="Ureidoglycolate_lyase_dom_sf"/>
</dbReference>
<dbReference type="GO" id="GO:0050385">
    <property type="term" value="F:ureidoglycolate lyase activity"/>
    <property type="evidence" value="ECO:0007669"/>
    <property type="project" value="UniProtKB-EC"/>
</dbReference>
<dbReference type="PIRSF" id="PIRSF017306">
    <property type="entry name" value="Ureidogly_hydro"/>
    <property type="match status" value="1"/>
</dbReference>
<dbReference type="GO" id="GO:0004848">
    <property type="term" value="F:ureidoglycolate hydrolase activity"/>
    <property type="evidence" value="ECO:0007669"/>
    <property type="project" value="InterPro"/>
</dbReference>
<keyword evidence="2" id="KW-0659">Purine metabolism</keyword>
<dbReference type="InterPro" id="IPR047233">
    <property type="entry name" value="UAH_cupin"/>
</dbReference>
<name>A0A345PBL5_9GAMM</name>
<dbReference type="PANTHER" id="PTHR21221">
    <property type="entry name" value="UREIDOGLYCOLATE HYDROLASE"/>
    <property type="match status" value="1"/>
</dbReference>